<reference evidence="1 2" key="1">
    <citation type="submission" date="2023-01" db="EMBL/GenBank/DDBJ databases">
        <title>Analysis of 21 Apiospora genomes using comparative genomics revels a genus with tremendous synthesis potential of carbohydrate active enzymes and secondary metabolites.</title>
        <authorList>
            <person name="Sorensen T."/>
        </authorList>
    </citation>
    <scope>NUCLEOTIDE SEQUENCE [LARGE SCALE GENOMIC DNA]</scope>
    <source>
        <strain evidence="1 2">CBS 33761</strain>
    </source>
</reference>
<comment type="caution">
    <text evidence="1">The sequence shown here is derived from an EMBL/GenBank/DDBJ whole genome shotgun (WGS) entry which is preliminary data.</text>
</comment>
<name>A0ABR1SXZ4_9PEZI</name>
<proteinExistence type="predicted"/>
<dbReference type="EMBL" id="JAQQWK010000006">
    <property type="protein sequence ID" value="KAK8039189.1"/>
    <property type="molecule type" value="Genomic_DNA"/>
</dbReference>
<accession>A0ABR1SXZ4</accession>
<evidence type="ECO:0000313" key="1">
    <source>
        <dbReference type="EMBL" id="KAK8039189.1"/>
    </source>
</evidence>
<dbReference type="Proteomes" id="UP001444661">
    <property type="component" value="Unassembled WGS sequence"/>
</dbReference>
<gene>
    <name evidence="1" type="ORF">PG993_007600</name>
</gene>
<evidence type="ECO:0000313" key="2">
    <source>
        <dbReference type="Proteomes" id="UP001444661"/>
    </source>
</evidence>
<protein>
    <submittedName>
        <fullName evidence="1">Uncharacterized protein</fullName>
    </submittedName>
</protein>
<sequence>MRGEGESFQSGTHMNILCPVPGILNRHISSKEEVGQQSNLGSDTHRMGWLLLPLRLKPADVSQGRQRTVFHGGESGSVSIADEQIFGMAFRYDTYKTRLVSVSIGEKEKENNNDHGDDDIIIINNNNSSSAPNLPSPIDDTAIAQRTPGSFLRYRNETPKHSPLLLSLNRTAKRMFHMHSVCVEEEKRLNNS</sequence>
<organism evidence="1 2">
    <name type="scientific">Apiospora rasikravindrae</name>
    <dbReference type="NCBI Taxonomy" id="990691"/>
    <lineage>
        <taxon>Eukaryota</taxon>
        <taxon>Fungi</taxon>
        <taxon>Dikarya</taxon>
        <taxon>Ascomycota</taxon>
        <taxon>Pezizomycotina</taxon>
        <taxon>Sordariomycetes</taxon>
        <taxon>Xylariomycetidae</taxon>
        <taxon>Amphisphaeriales</taxon>
        <taxon>Apiosporaceae</taxon>
        <taxon>Apiospora</taxon>
    </lineage>
</organism>
<keyword evidence="2" id="KW-1185">Reference proteome</keyword>